<dbReference type="AlphaFoldDB" id="A0A9X0CZB5"/>
<dbReference type="Gene3D" id="3.80.10.10">
    <property type="entry name" value="Ribonuclease Inhibitor"/>
    <property type="match status" value="1"/>
</dbReference>
<dbReference type="PANTHER" id="PTHR24369:SF210">
    <property type="entry name" value="CHAOPTIN-RELATED"/>
    <property type="match status" value="1"/>
</dbReference>
<keyword evidence="8" id="KW-1185">Reference proteome</keyword>
<dbReference type="GO" id="GO:0005886">
    <property type="term" value="C:plasma membrane"/>
    <property type="evidence" value="ECO:0007669"/>
    <property type="project" value="TreeGrafter"/>
</dbReference>
<proteinExistence type="predicted"/>
<dbReference type="InterPro" id="IPR032675">
    <property type="entry name" value="LRR_dom_sf"/>
</dbReference>
<keyword evidence="2 5" id="KW-0732">Signal</keyword>
<dbReference type="EMBL" id="MU826355">
    <property type="protein sequence ID" value="KAJ7379948.1"/>
    <property type="molecule type" value="Genomic_DNA"/>
</dbReference>
<evidence type="ECO:0000256" key="4">
    <source>
        <dbReference type="SAM" id="Phobius"/>
    </source>
</evidence>
<dbReference type="InterPro" id="IPR050541">
    <property type="entry name" value="LRR_TM_domain-containing"/>
</dbReference>
<dbReference type="PANTHER" id="PTHR24369">
    <property type="entry name" value="ANTIGEN BSP, PUTATIVE-RELATED"/>
    <property type="match status" value="1"/>
</dbReference>
<evidence type="ECO:0000256" key="5">
    <source>
        <dbReference type="SAM" id="SignalP"/>
    </source>
</evidence>
<organism evidence="7 8">
    <name type="scientific">Desmophyllum pertusum</name>
    <dbReference type="NCBI Taxonomy" id="174260"/>
    <lineage>
        <taxon>Eukaryota</taxon>
        <taxon>Metazoa</taxon>
        <taxon>Cnidaria</taxon>
        <taxon>Anthozoa</taxon>
        <taxon>Hexacorallia</taxon>
        <taxon>Scleractinia</taxon>
        <taxon>Caryophylliina</taxon>
        <taxon>Caryophylliidae</taxon>
        <taxon>Desmophyllum</taxon>
    </lineage>
</organism>
<evidence type="ECO:0000313" key="7">
    <source>
        <dbReference type="EMBL" id="KAJ7379948.1"/>
    </source>
</evidence>
<feature type="domain" description="LRRCT" evidence="6">
    <location>
        <begin position="112"/>
        <end position="166"/>
    </location>
</feature>
<feature type="transmembrane region" description="Helical" evidence="4">
    <location>
        <begin position="213"/>
        <end position="233"/>
    </location>
</feature>
<feature type="signal peptide" evidence="5">
    <location>
        <begin position="1"/>
        <end position="21"/>
    </location>
</feature>
<evidence type="ECO:0000256" key="3">
    <source>
        <dbReference type="ARBA" id="ARBA00022737"/>
    </source>
</evidence>
<dbReference type="SMART" id="SM00082">
    <property type="entry name" value="LRRCT"/>
    <property type="match status" value="1"/>
</dbReference>
<evidence type="ECO:0000313" key="8">
    <source>
        <dbReference type="Proteomes" id="UP001163046"/>
    </source>
</evidence>
<sequence length="234" mass="26331">MAKPFFASILTLALFLCPVYRTQFIESTPLLQDANQTPTAISKNSEGYPQGCRLYQNRKLLQCRNSGILAIPELNENWNVKTVNLERNNITTITEESILELRHIHLLSIGGNPFHCDCKLKWLRERLLGSDNRFPYVRHIQDLKCATPTSLQGRTLVTLSEEVLCGNKPEDSLLRPTTPVHEKDEEKLVNSTAEAKLLEARQKAMEKGRVAEIIGVTLAFAAIIVVMSVAFIVM</sequence>
<keyword evidence="1" id="KW-0433">Leucine-rich repeat</keyword>
<feature type="chain" id="PRO_5040917229" description="LRRCT domain-containing protein" evidence="5">
    <location>
        <begin position="22"/>
        <end position="234"/>
    </location>
</feature>
<evidence type="ECO:0000259" key="6">
    <source>
        <dbReference type="SMART" id="SM00082"/>
    </source>
</evidence>
<dbReference type="Proteomes" id="UP001163046">
    <property type="component" value="Unassembled WGS sequence"/>
</dbReference>
<accession>A0A9X0CZB5</accession>
<reference evidence="7" key="1">
    <citation type="submission" date="2023-01" db="EMBL/GenBank/DDBJ databases">
        <title>Genome assembly of the deep-sea coral Lophelia pertusa.</title>
        <authorList>
            <person name="Herrera S."/>
            <person name="Cordes E."/>
        </authorList>
    </citation>
    <scope>NUCLEOTIDE SEQUENCE</scope>
    <source>
        <strain evidence="7">USNM1676648</strain>
        <tissue evidence="7">Polyp</tissue>
    </source>
</reference>
<keyword evidence="4" id="KW-0812">Transmembrane</keyword>
<dbReference type="SUPFAM" id="SSF52058">
    <property type="entry name" value="L domain-like"/>
    <property type="match status" value="1"/>
</dbReference>
<keyword evidence="4" id="KW-1133">Transmembrane helix</keyword>
<dbReference type="InterPro" id="IPR000483">
    <property type="entry name" value="Cys-rich_flank_reg_C"/>
</dbReference>
<keyword evidence="4" id="KW-0472">Membrane</keyword>
<protein>
    <recommendedName>
        <fullName evidence="6">LRRCT domain-containing protein</fullName>
    </recommendedName>
</protein>
<evidence type="ECO:0000256" key="1">
    <source>
        <dbReference type="ARBA" id="ARBA00022614"/>
    </source>
</evidence>
<comment type="caution">
    <text evidence="7">The sequence shown here is derived from an EMBL/GenBank/DDBJ whole genome shotgun (WGS) entry which is preliminary data.</text>
</comment>
<gene>
    <name evidence="7" type="ORF">OS493_012710</name>
</gene>
<dbReference type="OrthoDB" id="676979at2759"/>
<name>A0A9X0CZB5_9CNID</name>
<keyword evidence="3" id="KW-0677">Repeat</keyword>
<evidence type="ECO:0000256" key="2">
    <source>
        <dbReference type="ARBA" id="ARBA00022729"/>
    </source>
</evidence>